<dbReference type="EMBL" id="CP017703">
    <property type="protein sequence ID" value="ASS91326.1"/>
    <property type="molecule type" value="Genomic_DNA"/>
</dbReference>
<evidence type="ECO:0000313" key="1">
    <source>
        <dbReference type="EMBL" id="ASS91326.1"/>
    </source>
</evidence>
<dbReference type="Proteomes" id="UP000214606">
    <property type="component" value="Chromosome"/>
</dbReference>
<reference evidence="1 2" key="1">
    <citation type="submission" date="2016-10" db="EMBL/GenBank/DDBJ databases">
        <title>The whole genome sequencing and assembly of Aeribacillus pallidus KCTC3564 strain.</title>
        <authorList>
            <person name="Lee Y.-J."/>
            <person name="Park M.-K."/>
            <person name="Yi H."/>
            <person name="Bahn Y.-S."/>
            <person name="Kim J.F."/>
            <person name="Lee D.-W."/>
        </authorList>
    </citation>
    <scope>NUCLEOTIDE SEQUENCE [LARGE SCALE GENOMIC DNA]</scope>
    <source>
        <strain evidence="1 2">KCTC3564</strain>
    </source>
</reference>
<evidence type="ECO:0000313" key="2">
    <source>
        <dbReference type="Proteomes" id="UP000214606"/>
    </source>
</evidence>
<name>A0A223E7V5_9BACI</name>
<gene>
    <name evidence="1" type="ORF">AP3564_14870</name>
</gene>
<organism evidence="1 2">
    <name type="scientific">Aeribacillus pallidus</name>
    <dbReference type="NCBI Taxonomy" id="33936"/>
    <lineage>
        <taxon>Bacteria</taxon>
        <taxon>Bacillati</taxon>
        <taxon>Bacillota</taxon>
        <taxon>Bacilli</taxon>
        <taxon>Bacillales</taxon>
        <taxon>Bacillaceae</taxon>
        <taxon>Aeribacillus</taxon>
    </lineage>
</organism>
<dbReference type="AlphaFoldDB" id="A0A223E7V5"/>
<dbReference type="KEGG" id="apak:AP3564_14870"/>
<proteinExistence type="predicted"/>
<sequence>MFITNLKFDCVCRVITKKFMERPIALAAARTTISVTILRARGEGGFSSHSNAALAIAFILVRMVF</sequence>
<accession>A0A223E7V5</accession>
<protein>
    <submittedName>
        <fullName evidence="1">Uncharacterized protein</fullName>
    </submittedName>
</protein>